<evidence type="ECO:0008006" key="5">
    <source>
        <dbReference type="Google" id="ProtNLM"/>
    </source>
</evidence>
<accession>A0A0J6TAK4</accession>
<dbReference type="Proteomes" id="UP000036449">
    <property type="component" value="Unassembled WGS sequence"/>
</dbReference>
<dbReference type="NCBIfam" id="TIGR00696">
    <property type="entry name" value="wecG_tagA_cpsF"/>
    <property type="match status" value="1"/>
</dbReference>
<dbReference type="PANTHER" id="PTHR34136:SF1">
    <property type="entry name" value="UDP-N-ACETYL-D-MANNOSAMINURONIC ACID TRANSFERASE"/>
    <property type="match status" value="1"/>
</dbReference>
<organism evidence="3 4">
    <name type="scientific">Methylobacterium tarhaniae</name>
    <dbReference type="NCBI Taxonomy" id="1187852"/>
    <lineage>
        <taxon>Bacteria</taxon>
        <taxon>Pseudomonadati</taxon>
        <taxon>Pseudomonadota</taxon>
        <taxon>Alphaproteobacteria</taxon>
        <taxon>Hyphomicrobiales</taxon>
        <taxon>Methylobacteriaceae</taxon>
        <taxon>Methylobacterium</taxon>
    </lineage>
</organism>
<dbReference type="PATRIC" id="fig|1187852.3.peg.5775"/>
<dbReference type="Pfam" id="PF03808">
    <property type="entry name" value="Glyco_tran_WecG"/>
    <property type="match status" value="1"/>
</dbReference>
<evidence type="ECO:0000256" key="1">
    <source>
        <dbReference type="ARBA" id="ARBA00022676"/>
    </source>
</evidence>
<dbReference type="EMBL" id="LABZ01000060">
    <property type="protein sequence ID" value="KMO42912.1"/>
    <property type="molecule type" value="Genomic_DNA"/>
</dbReference>
<keyword evidence="1" id="KW-0328">Glycosyltransferase</keyword>
<gene>
    <name evidence="3" type="ORF">VQ03_09815</name>
</gene>
<dbReference type="InterPro" id="IPR004629">
    <property type="entry name" value="WecG_TagA_CpsF"/>
</dbReference>
<comment type="caution">
    <text evidence="3">The sequence shown here is derived from an EMBL/GenBank/DDBJ whole genome shotgun (WGS) entry which is preliminary data.</text>
</comment>
<proteinExistence type="predicted"/>
<keyword evidence="2" id="KW-0808">Transferase</keyword>
<protein>
    <recommendedName>
        <fullName evidence="5">UDP-hexose transferase</fullName>
    </recommendedName>
</protein>
<dbReference type="OrthoDB" id="9771846at2"/>
<dbReference type="CDD" id="cd06533">
    <property type="entry name" value="Glyco_transf_WecG_TagA"/>
    <property type="match status" value="1"/>
</dbReference>
<evidence type="ECO:0000256" key="2">
    <source>
        <dbReference type="ARBA" id="ARBA00022679"/>
    </source>
</evidence>
<dbReference type="GO" id="GO:0016758">
    <property type="term" value="F:hexosyltransferase activity"/>
    <property type="evidence" value="ECO:0007669"/>
    <property type="project" value="TreeGrafter"/>
</dbReference>
<reference evidence="3 4" key="1">
    <citation type="submission" date="2015-03" db="EMBL/GenBank/DDBJ databases">
        <title>Genome sequencing of Methylobacterium tarhaniae DSM 25844.</title>
        <authorList>
            <person name="Chaudhry V."/>
            <person name="Patil P.B."/>
        </authorList>
    </citation>
    <scope>NUCLEOTIDE SEQUENCE [LARGE SCALE GENOMIC DNA]</scope>
    <source>
        <strain evidence="3 4">DSM 25844</strain>
    </source>
</reference>
<evidence type="ECO:0000313" key="3">
    <source>
        <dbReference type="EMBL" id="KMO42912.1"/>
    </source>
</evidence>
<dbReference type="PANTHER" id="PTHR34136">
    <property type="match status" value="1"/>
</dbReference>
<name>A0A0J6TAK4_9HYPH</name>
<keyword evidence="4" id="KW-1185">Reference proteome</keyword>
<dbReference type="AlphaFoldDB" id="A0A0J6TAK4"/>
<sequence>MVADCRAAKSGKLGVPKVVISANGSVVAAYHSDQKFSFHVDQADIVDADGMPLVFASKMLCKAPLRERVATTDFIEDAGRAAAENAIRFYFLGGRPGIAADAAGKLTARYPGLQVVGCRHGYFSREDEASLCDEIVASGAQVLWLGLGSPIQERFAIEHRDRLRGLAWIRTCGGLFDHIAERVARAPAWMQSSGLEWLHRAAMEPRRLGWRYISTNPVAAYHLLTKTSDMVGPATEQVPENQSSLA</sequence>
<evidence type="ECO:0000313" key="4">
    <source>
        <dbReference type="Proteomes" id="UP000036449"/>
    </source>
</evidence>